<dbReference type="Proteomes" id="UP000828390">
    <property type="component" value="Unassembled WGS sequence"/>
</dbReference>
<sequence length="92" mass="10115">MPGRCRLSPGHYRRQPGLCWGFTGINRSQSGLTGFNRGGTGKLCECVKKFLRIIPVLAGRPALANRDGPGIPAKVRLGLKWILFCIHITKEV</sequence>
<evidence type="ECO:0000313" key="1">
    <source>
        <dbReference type="EMBL" id="KAH3856115.1"/>
    </source>
</evidence>
<accession>A0A9D4LCN8</accession>
<organism evidence="1 2">
    <name type="scientific">Dreissena polymorpha</name>
    <name type="common">Zebra mussel</name>
    <name type="synonym">Mytilus polymorpha</name>
    <dbReference type="NCBI Taxonomy" id="45954"/>
    <lineage>
        <taxon>Eukaryota</taxon>
        <taxon>Metazoa</taxon>
        <taxon>Spiralia</taxon>
        <taxon>Lophotrochozoa</taxon>
        <taxon>Mollusca</taxon>
        <taxon>Bivalvia</taxon>
        <taxon>Autobranchia</taxon>
        <taxon>Heteroconchia</taxon>
        <taxon>Euheterodonta</taxon>
        <taxon>Imparidentia</taxon>
        <taxon>Neoheterodontei</taxon>
        <taxon>Myida</taxon>
        <taxon>Dreissenoidea</taxon>
        <taxon>Dreissenidae</taxon>
        <taxon>Dreissena</taxon>
    </lineage>
</organism>
<dbReference type="AlphaFoldDB" id="A0A9D4LCN8"/>
<proteinExistence type="predicted"/>
<evidence type="ECO:0000313" key="2">
    <source>
        <dbReference type="Proteomes" id="UP000828390"/>
    </source>
</evidence>
<protein>
    <submittedName>
        <fullName evidence="1">Uncharacterized protein</fullName>
    </submittedName>
</protein>
<gene>
    <name evidence="1" type="ORF">DPMN_098695</name>
</gene>
<dbReference type="EMBL" id="JAIWYP010000003">
    <property type="protein sequence ID" value="KAH3856115.1"/>
    <property type="molecule type" value="Genomic_DNA"/>
</dbReference>
<reference evidence="1" key="1">
    <citation type="journal article" date="2019" name="bioRxiv">
        <title>The Genome of the Zebra Mussel, Dreissena polymorpha: A Resource for Invasive Species Research.</title>
        <authorList>
            <person name="McCartney M.A."/>
            <person name="Auch B."/>
            <person name="Kono T."/>
            <person name="Mallez S."/>
            <person name="Zhang Y."/>
            <person name="Obille A."/>
            <person name="Becker A."/>
            <person name="Abrahante J.E."/>
            <person name="Garbe J."/>
            <person name="Badalamenti J.P."/>
            <person name="Herman A."/>
            <person name="Mangelson H."/>
            <person name="Liachko I."/>
            <person name="Sullivan S."/>
            <person name="Sone E.D."/>
            <person name="Koren S."/>
            <person name="Silverstein K.A.T."/>
            <person name="Beckman K.B."/>
            <person name="Gohl D.M."/>
        </authorList>
    </citation>
    <scope>NUCLEOTIDE SEQUENCE</scope>
    <source>
        <strain evidence="1">Duluth1</strain>
        <tissue evidence="1">Whole animal</tissue>
    </source>
</reference>
<keyword evidence="2" id="KW-1185">Reference proteome</keyword>
<comment type="caution">
    <text evidence="1">The sequence shown here is derived from an EMBL/GenBank/DDBJ whole genome shotgun (WGS) entry which is preliminary data.</text>
</comment>
<reference evidence="1" key="2">
    <citation type="submission" date="2020-11" db="EMBL/GenBank/DDBJ databases">
        <authorList>
            <person name="McCartney M.A."/>
            <person name="Auch B."/>
            <person name="Kono T."/>
            <person name="Mallez S."/>
            <person name="Becker A."/>
            <person name="Gohl D.M."/>
            <person name="Silverstein K.A.T."/>
            <person name="Koren S."/>
            <person name="Bechman K.B."/>
            <person name="Herman A."/>
            <person name="Abrahante J.E."/>
            <person name="Garbe J."/>
        </authorList>
    </citation>
    <scope>NUCLEOTIDE SEQUENCE</scope>
    <source>
        <strain evidence="1">Duluth1</strain>
        <tissue evidence="1">Whole animal</tissue>
    </source>
</reference>
<name>A0A9D4LCN8_DREPO</name>